<evidence type="ECO:0000256" key="1">
    <source>
        <dbReference type="SAM" id="MobiDB-lite"/>
    </source>
</evidence>
<protein>
    <recommendedName>
        <fullName evidence="4">RRM domain-containing protein</fullName>
    </recommendedName>
</protein>
<sequence>MGGLPSMADEDIVREIFSVCGPIEQISLNSVRASTQVKHFQLRFVKLDSVERAVKFNGHVLVIGDGCDRKTKIGRIRVDYDKLPGGSEEVQSGMVVKEKVQLPQDEKELDFSFEFTRKQAFHLLDLIRHDQALTESLGTLTHWFERGECNRSTVNVFHALLNTVNSLIKRLVSRRKEHGQRVEEQKQQAVERGNEIKQQCEAVCRVLEAATKQKAWDHFTKARRKNITQWHGAIKNEIKSAKEDEIENRVEVGMDLDDVVPTLGGLIEQPALQTSAEGENQQDQEEDQTSLLTTKAKKRRVEASGTVLLHHGHL</sequence>
<evidence type="ECO:0000313" key="3">
    <source>
        <dbReference type="Proteomes" id="UP001159405"/>
    </source>
</evidence>
<dbReference type="EMBL" id="CALNXK010000824">
    <property type="protein sequence ID" value="CAH3190193.1"/>
    <property type="molecule type" value="Genomic_DNA"/>
</dbReference>
<comment type="caution">
    <text evidence="2">The sequence shown here is derived from an EMBL/GenBank/DDBJ whole genome shotgun (WGS) entry which is preliminary data.</text>
</comment>
<keyword evidence="3" id="KW-1185">Reference proteome</keyword>
<dbReference type="PANTHER" id="PTHR16001:SF4">
    <property type="entry name" value="ECTO-NOX DISULFIDE-THIOL EXCHANGER 1-LIKE PROTEIN"/>
    <property type="match status" value="1"/>
</dbReference>
<dbReference type="InterPro" id="IPR038876">
    <property type="entry name" value="ENOX"/>
</dbReference>
<dbReference type="InterPro" id="IPR012677">
    <property type="entry name" value="Nucleotide-bd_a/b_plait_sf"/>
</dbReference>
<name>A0ABN8SEZ7_9CNID</name>
<dbReference type="InterPro" id="IPR035979">
    <property type="entry name" value="RBD_domain_sf"/>
</dbReference>
<reference evidence="2 3" key="1">
    <citation type="submission" date="2022-05" db="EMBL/GenBank/DDBJ databases">
        <authorList>
            <consortium name="Genoscope - CEA"/>
            <person name="William W."/>
        </authorList>
    </citation>
    <scope>NUCLEOTIDE SEQUENCE [LARGE SCALE GENOMIC DNA]</scope>
</reference>
<accession>A0ABN8SEZ7</accession>
<dbReference type="Gene3D" id="3.30.70.330">
    <property type="match status" value="1"/>
</dbReference>
<dbReference type="PANTHER" id="PTHR16001">
    <property type="entry name" value="ECTO-NOX DISULFIDE-THIOL EXCHANGER"/>
    <property type="match status" value="1"/>
</dbReference>
<dbReference type="Proteomes" id="UP001159405">
    <property type="component" value="Unassembled WGS sequence"/>
</dbReference>
<proteinExistence type="predicted"/>
<gene>
    <name evidence="2" type="ORF">PLOB_00046446</name>
</gene>
<organism evidence="2 3">
    <name type="scientific">Porites lobata</name>
    <dbReference type="NCBI Taxonomy" id="104759"/>
    <lineage>
        <taxon>Eukaryota</taxon>
        <taxon>Metazoa</taxon>
        <taxon>Cnidaria</taxon>
        <taxon>Anthozoa</taxon>
        <taxon>Hexacorallia</taxon>
        <taxon>Scleractinia</taxon>
        <taxon>Fungiina</taxon>
        <taxon>Poritidae</taxon>
        <taxon>Porites</taxon>
    </lineage>
</organism>
<evidence type="ECO:0008006" key="4">
    <source>
        <dbReference type="Google" id="ProtNLM"/>
    </source>
</evidence>
<dbReference type="SUPFAM" id="SSF54928">
    <property type="entry name" value="RNA-binding domain, RBD"/>
    <property type="match status" value="1"/>
</dbReference>
<evidence type="ECO:0000313" key="2">
    <source>
        <dbReference type="EMBL" id="CAH3190193.1"/>
    </source>
</evidence>
<feature type="region of interest" description="Disordered" evidence="1">
    <location>
        <begin position="273"/>
        <end position="298"/>
    </location>
</feature>